<accession>A0A1T4WD17</accession>
<proteinExistence type="inferred from homology"/>
<dbReference type="GO" id="GO:0005886">
    <property type="term" value="C:plasma membrane"/>
    <property type="evidence" value="ECO:0007669"/>
    <property type="project" value="TreeGrafter"/>
</dbReference>
<reference evidence="6 7" key="1">
    <citation type="submission" date="2017-02" db="EMBL/GenBank/DDBJ databases">
        <authorList>
            <person name="Peterson S.W."/>
        </authorList>
    </citation>
    <scope>NUCLEOTIDE SEQUENCE [LARGE SCALE GENOMIC DNA]</scope>
    <source>
        <strain evidence="6 7">DSM 16080</strain>
    </source>
</reference>
<comment type="similarity">
    <text evidence="1">Belongs to the ABC transporter superfamily.</text>
</comment>
<dbReference type="PANTHER" id="PTHR24220:SF689">
    <property type="entry name" value="LIPOPROTEIN-RELEASING SYSTEM ATP-BINDING PROTEIN LOLD"/>
    <property type="match status" value="1"/>
</dbReference>
<evidence type="ECO:0000256" key="2">
    <source>
        <dbReference type="ARBA" id="ARBA00022448"/>
    </source>
</evidence>
<dbReference type="InterPro" id="IPR027417">
    <property type="entry name" value="P-loop_NTPase"/>
</dbReference>
<dbReference type="CDD" id="cd03255">
    <property type="entry name" value="ABC_MJ0796_LolCDE_FtsE"/>
    <property type="match status" value="1"/>
</dbReference>
<feature type="domain" description="ABC transporter" evidence="5">
    <location>
        <begin position="11"/>
        <end position="252"/>
    </location>
</feature>
<name>A0A1T4WD17_9BACT</name>
<dbReference type="SMART" id="SM00382">
    <property type="entry name" value="AAA"/>
    <property type="match status" value="1"/>
</dbReference>
<dbReference type="STRING" id="1121449.SAMN02745704_00827"/>
<dbReference type="Proteomes" id="UP000190027">
    <property type="component" value="Unassembled WGS sequence"/>
</dbReference>
<dbReference type="AlphaFoldDB" id="A0A1T4WD17"/>
<dbReference type="GO" id="GO:0044874">
    <property type="term" value="P:lipoprotein localization to outer membrane"/>
    <property type="evidence" value="ECO:0007669"/>
    <property type="project" value="TreeGrafter"/>
</dbReference>
<dbReference type="EMBL" id="FUYC01000002">
    <property type="protein sequence ID" value="SKA75087.1"/>
    <property type="molecule type" value="Genomic_DNA"/>
</dbReference>
<dbReference type="GO" id="GO:0016887">
    <property type="term" value="F:ATP hydrolysis activity"/>
    <property type="evidence" value="ECO:0007669"/>
    <property type="project" value="InterPro"/>
</dbReference>
<dbReference type="GO" id="GO:0022857">
    <property type="term" value="F:transmembrane transporter activity"/>
    <property type="evidence" value="ECO:0007669"/>
    <property type="project" value="TreeGrafter"/>
</dbReference>
<dbReference type="InterPro" id="IPR003439">
    <property type="entry name" value="ABC_transporter-like_ATP-bd"/>
</dbReference>
<protein>
    <submittedName>
        <fullName evidence="6">Putative ABC transport system ATP-binding protein</fullName>
    </submittedName>
</protein>
<dbReference type="PROSITE" id="PS50893">
    <property type="entry name" value="ABC_TRANSPORTER_2"/>
    <property type="match status" value="1"/>
</dbReference>
<gene>
    <name evidence="6" type="ORF">SAMN02745704_00827</name>
</gene>
<dbReference type="PROSITE" id="PS00211">
    <property type="entry name" value="ABC_TRANSPORTER_1"/>
    <property type="match status" value="1"/>
</dbReference>
<dbReference type="RefSeq" id="WP_144019116.1">
    <property type="nucleotide sequence ID" value="NZ_FUYC01000002.1"/>
</dbReference>
<dbReference type="InterPro" id="IPR015854">
    <property type="entry name" value="ABC_transpr_LolD-like"/>
</dbReference>
<evidence type="ECO:0000259" key="5">
    <source>
        <dbReference type="PROSITE" id="PS50893"/>
    </source>
</evidence>
<evidence type="ECO:0000313" key="7">
    <source>
        <dbReference type="Proteomes" id="UP000190027"/>
    </source>
</evidence>
<organism evidence="6 7">
    <name type="scientific">Paucidesulfovibrio gracilis DSM 16080</name>
    <dbReference type="NCBI Taxonomy" id="1121449"/>
    <lineage>
        <taxon>Bacteria</taxon>
        <taxon>Pseudomonadati</taxon>
        <taxon>Thermodesulfobacteriota</taxon>
        <taxon>Desulfovibrionia</taxon>
        <taxon>Desulfovibrionales</taxon>
        <taxon>Desulfovibrionaceae</taxon>
        <taxon>Paucidesulfovibrio</taxon>
    </lineage>
</organism>
<keyword evidence="3" id="KW-0547">Nucleotide-binding</keyword>
<dbReference type="Pfam" id="PF00005">
    <property type="entry name" value="ABC_tran"/>
    <property type="match status" value="1"/>
</dbReference>
<dbReference type="InterPro" id="IPR003593">
    <property type="entry name" value="AAA+_ATPase"/>
</dbReference>
<keyword evidence="4 6" id="KW-0067">ATP-binding</keyword>
<sequence length="252" mass="27688">MARSEDAAVVYRLRDVRKIREKGGFRFELRIPDFTVRRGEFLAVVGPSGCGKSTLLDMLGLVLRPTSAREFFFRAQSGKQQEAGPVSILDLGEPDMANVRRRSIGYVLQSGGLLPFLSVRENILLPCRLNRMRGAEHVDALAKALGIAEQLSKKPQHLSGGQRQRVAIARALAHRPPFVLADEPTAAVDKLTAKEIQKQFKTISRNLGVTLVLVTHDLGLARSGADRIFGFKVQRDAENSTISTLAEYKGAA</sequence>
<dbReference type="GO" id="GO:0005524">
    <property type="term" value="F:ATP binding"/>
    <property type="evidence" value="ECO:0007669"/>
    <property type="project" value="UniProtKB-KW"/>
</dbReference>
<dbReference type="OrthoDB" id="9802264at2"/>
<dbReference type="InterPro" id="IPR017911">
    <property type="entry name" value="MacB-like_ATP-bd"/>
</dbReference>
<dbReference type="SUPFAM" id="SSF52540">
    <property type="entry name" value="P-loop containing nucleoside triphosphate hydrolases"/>
    <property type="match status" value="1"/>
</dbReference>
<dbReference type="PANTHER" id="PTHR24220">
    <property type="entry name" value="IMPORT ATP-BINDING PROTEIN"/>
    <property type="match status" value="1"/>
</dbReference>
<keyword evidence="7" id="KW-1185">Reference proteome</keyword>
<evidence type="ECO:0000256" key="4">
    <source>
        <dbReference type="ARBA" id="ARBA00022840"/>
    </source>
</evidence>
<dbReference type="InterPro" id="IPR017871">
    <property type="entry name" value="ABC_transporter-like_CS"/>
</dbReference>
<dbReference type="Gene3D" id="3.40.50.300">
    <property type="entry name" value="P-loop containing nucleotide triphosphate hydrolases"/>
    <property type="match status" value="1"/>
</dbReference>
<evidence type="ECO:0000256" key="1">
    <source>
        <dbReference type="ARBA" id="ARBA00005417"/>
    </source>
</evidence>
<keyword evidence="2" id="KW-0813">Transport</keyword>
<evidence type="ECO:0000313" key="6">
    <source>
        <dbReference type="EMBL" id="SKA75087.1"/>
    </source>
</evidence>
<evidence type="ECO:0000256" key="3">
    <source>
        <dbReference type="ARBA" id="ARBA00022741"/>
    </source>
</evidence>
<dbReference type="GO" id="GO:0089705">
    <property type="term" value="P:protein localization to outer membrane"/>
    <property type="evidence" value="ECO:0007669"/>
    <property type="project" value="TreeGrafter"/>
</dbReference>